<feature type="region of interest" description="Disordered" evidence="1">
    <location>
        <begin position="405"/>
        <end position="430"/>
    </location>
</feature>
<dbReference type="EMBL" id="VCAU01000056">
    <property type="protein sequence ID" value="KAF9887753.1"/>
    <property type="molecule type" value="Genomic_DNA"/>
</dbReference>
<sequence>MIWRLNPQHAKLLNLRIWYTIRKDNNRTNQFLDTHDLQWVDWSNSTDPYLTYNYVSVLNTTGNWVVYWEIYWKDCDEVALVNDDGNAPREVGMISGTADTTCPDDGNAVAINLTDKVMDSPPELNSARRDTCVVTTNSTSTSTTPDLCRVSINADTMASITAERREALRNPLRALPSDRPDDCPERKKNEGAQQLAVLGVSGFLVAFGLVPGAPGTAEPDTYGRISNCVMSIVKGSGSGSIKIAYFEGYCLSRESYTFIIDAGHACDEDKDLSDYLDSNTMEATGVCVDNRQYYLAYPDGKATEFPCVRVNDVGPCVTICTDNQFSAPEGIKYISSENDYYGITTSDLVKGSVRTWIGNGRENGASVADPTNDGTLSDLMDIDVTTPGSLIIKGWDELQGAQAEEKGQLMGGRKQDAAGFPGGQEVQESY</sequence>
<dbReference type="AlphaFoldDB" id="A0AAD4CK88"/>
<accession>A0AAD4CK88</accession>
<dbReference type="Proteomes" id="UP001194746">
    <property type="component" value="Unassembled WGS sequence"/>
</dbReference>
<organism evidence="3 4">
    <name type="scientific">Aspergillus nanangensis</name>
    <dbReference type="NCBI Taxonomy" id="2582783"/>
    <lineage>
        <taxon>Eukaryota</taxon>
        <taxon>Fungi</taxon>
        <taxon>Dikarya</taxon>
        <taxon>Ascomycota</taxon>
        <taxon>Pezizomycotina</taxon>
        <taxon>Eurotiomycetes</taxon>
        <taxon>Eurotiomycetidae</taxon>
        <taxon>Eurotiales</taxon>
        <taxon>Aspergillaceae</taxon>
        <taxon>Aspergillus</taxon>
        <taxon>Aspergillus subgen. Circumdati</taxon>
    </lineage>
</organism>
<feature type="domain" description="DUF7136" evidence="2">
    <location>
        <begin position="6"/>
        <end position="168"/>
    </location>
</feature>
<name>A0AAD4CK88_ASPNN</name>
<keyword evidence="4" id="KW-1185">Reference proteome</keyword>
<gene>
    <name evidence="3" type="ORF">FE257_009559</name>
</gene>
<evidence type="ECO:0000313" key="4">
    <source>
        <dbReference type="Proteomes" id="UP001194746"/>
    </source>
</evidence>
<protein>
    <recommendedName>
        <fullName evidence="2">DUF7136 domain-containing protein</fullName>
    </recommendedName>
</protein>
<evidence type="ECO:0000256" key="1">
    <source>
        <dbReference type="SAM" id="MobiDB-lite"/>
    </source>
</evidence>
<dbReference type="InterPro" id="IPR055560">
    <property type="entry name" value="DUF7136"/>
</dbReference>
<reference evidence="3" key="1">
    <citation type="journal article" date="2019" name="Beilstein J. Org. Chem.">
        <title>Nanangenines: drimane sesquiterpenoids as the dominant metabolite cohort of a novel Australian fungus, Aspergillus nanangensis.</title>
        <authorList>
            <person name="Lacey H.J."/>
            <person name="Gilchrist C.L.M."/>
            <person name="Crombie A."/>
            <person name="Kalaitzis J.A."/>
            <person name="Vuong D."/>
            <person name="Rutledge P.J."/>
            <person name="Turner P."/>
            <person name="Pitt J.I."/>
            <person name="Lacey E."/>
            <person name="Chooi Y.H."/>
            <person name="Piggott A.M."/>
        </authorList>
    </citation>
    <scope>NUCLEOTIDE SEQUENCE</scope>
    <source>
        <strain evidence="3">MST-FP2251</strain>
    </source>
</reference>
<reference evidence="3" key="2">
    <citation type="submission" date="2020-02" db="EMBL/GenBank/DDBJ databases">
        <authorList>
            <person name="Gilchrist C.L.M."/>
            <person name="Chooi Y.-H."/>
        </authorList>
    </citation>
    <scope>NUCLEOTIDE SEQUENCE</scope>
    <source>
        <strain evidence="3">MST-FP2251</strain>
    </source>
</reference>
<dbReference type="Pfam" id="PF23584">
    <property type="entry name" value="DUF7136"/>
    <property type="match status" value="1"/>
</dbReference>
<evidence type="ECO:0000259" key="2">
    <source>
        <dbReference type="Pfam" id="PF23584"/>
    </source>
</evidence>
<comment type="caution">
    <text evidence="3">The sequence shown here is derived from an EMBL/GenBank/DDBJ whole genome shotgun (WGS) entry which is preliminary data.</text>
</comment>
<evidence type="ECO:0000313" key="3">
    <source>
        <dbReference type="EMBL" id="KAF9887753.1"/>
    </source>
</evidence>
<proteinExistence type="predicted"/>